<dbReference type="SUPFAM" id="SSF102198">
    <property type="entry name" value="Putative cyclase"/>
    <property type="match status" value="1"/>
</dbReference>
<sequence>MQFIDLTHTIAPGMPVYPGTEPPRITGACSIAKDGFREKTLFMYSHTGTHIDAPAHILEDGATLDSLPAAHFYGRATVLDVSRLPGPEITRELISLPPRVNIDFVIFYTGWYHKWGTPAFYTGFPVPSPQAANYLAGLGIKGVGTDAISIDRAGTTNFIIHKIFLQKNMIIIENLANLAGLAGKIFTLCCFPLKIADADGAPVRAVAICDNGEHRASN</sequence>
<dbReference type="Gene3D" id="3.50.30.50">
    <property type="entry name" value="Putative cyclase"/>
    <property type="match status" value="1"/>
</dbReference>
<dbReference type="Pfam" id="PF04199">
    <property type="entry name" value="Cyclase"/>
    <property type="match status" value="1"/>
</dbReference>
<proteinExistence type="predicted"/>
<gene>
    <name evidence="1" type="ORF">LX24_00407</name>
</gene>
<dbReference type="PANTHER" id="PTHR31118:SF32">
    <property type="entry name" value="KYNURENINE FORMAMIDASE"/>
    <property type="match status" value="1"/>
</dbReference>
<accession>A0A5S4ZY80</accession>
<dbReference type="GO" id="GO:0019441">
    <property type="term" value="P:L-tryptophan catabolic process to kynurenine"/>
    <property type="evidence" value="ECO:0007669"/>
    <property type="project" value="InterPro"/>
</dbReference>
<reference evidence="1 2" key="1">
    <citation type="submission" date="2019-07" db="EMBL/GenBank/DDBJ databases">
        <title>Genomic Encyclopedia of Type Strains, Phase I: the one thousand microbial genomes (KMG-I) project.</title>
        <authorList>
            <person name="Kyrpides N."/>
        </authorList>
    </citation>
    <scope>NUCLEOTIDE SEQUENCE [LARGE SCALE GENOMIC DNA]</scope>
    <source>
        <strain evidence="1 2">DSM 6562</strain>
    </source>
</reference>
<comment type="caution">
    <text evidence="1">The sequence shown here is derived from an EMBL/GenBank/DDBJ whole genome shotgun (WGS) entry which is preliminary data.</text>
</comment>
<dbReference type="InterPro" id="IPR007325">
    <property type="entry name" value="KFase/CYL"/>
</dbReference>
<dbReference type="RefSeq" id="WP_166510481.1">
    <property type="nucleotide sequence ID" value="NZ_VNHM01000002.1"/>
</dbReference>
<name>A0A5S4ZY80_9FIRM</name>
<protein>
    <submittedName>
        <fullName evidence="1">Kynurenine formamidase</fullName>
    </submittedName>
</protein>
<dbReference type="EMBL" id="VNHM01000002">
    <property type="protein sequence ID" value="TYO97224.1"/>
    <property type="molecule type" value="Genomic_DNA"/>
</dbReference>
<dbReference type="AlphaFoldDB" id="A0A5S4ZY80"/>
<evidence type="ECO:0000313" key="2">
    <source>
        <dbReference type="Proteomes" id="UP000323166"/>
    </source>
</evidence>
<organism evidence="1 2">
    <name type="scientific">Desulfallas thermosapovorans DSM 6562</name>
    <dbReference type="NCBI Taxonomy" id="1121431"/>
    <lineage>
        <taxon>Bacteria</taxon>
        <taxon>Bacillati</taxon>
        <taxon>Bacillota</taxon>
        <taxon>Clostridia</taxon>
        <taxon>Eubacteriales</taxon>
        <taxon>Desulfallaceae</taxon>
        <taxon>Desulfallas</taxon>
    </lineage>
</organism>
<dbReference type="PANTHER" id="PTHR31118">
    <property type="entry name" value="CYCLASE-LIKE PROTEIN 2"/>
    <property type="match status" value="1"/>
</dbReference>
<evidence type="ECO:0000313" key="1">
    <source>
        <dbReference type="EMBL" id="TYO97224.1"/>
    </source>
</evidence>
<dbReference type="Proteomes" id="UP000323166">
    <property type="component" value="Unassembled WGS sequence"/>
</dbReference>
<dbReference type="GO" id="GO:0004061">
    <property type="term" value="F:arylformamidase activity"/>
    <property type="evidence" value="ECO:0007669"/>
    <property type="project" value="InterPro"/>
</dbReference>
<keyword evidence="2" id="KW-1185">Reference proteome</keyword>
<dbReference type="InterPro" id="IPR037175">
    <property type="entry name" value="KFase_sf"/>
</dbReference>